<reference evidence="1" key="1">
    <citation type="submission" date="2022-09" db="EMBL/GenBank/DDBJ databases">
        <title>A Global Phylogenomic Analysis of the Shiitake Genus Lentinula.</title>
        <authorList>
            <consortium name="DOE Joint Genome Institute"/>
            <person name="Sierra-Patev S."/>
            <person name="Min B."/>
            <person name="Naranjo-Ortiz M."/>
            <person name="Looney B."/>
            <person name="Konkel Z."/>
            <person name="Slot J.C."/>
            <person name="Sakamoto Y."/>
            <person name="Steenwyk J.L."/>
            <person name="Rokas A."/>
            <person name="Carro J."/>
            <person name="Camarero S."/>
            <person name="Ferreira P."/>
            <person name="Molpeceres G."/>
            <person name="Ruiz-Duenas F.J."/>
            <person name="Serrano A."/>
            <person name="Henrissat B."/>
            <person name="Drula E."/>
            <person name="Hughes K.W."/>
            <person name="Mata J.L."/>
            <person name="Ishikawa N.K."/>
            <person name="Vargas-Isla R."/>
            <person name="Ushijima S."/>
            <person name="Smith C.A."/>
            <person name="Ahrendt S."/>
            <person name="Andreopoulos W."/>
            <person name="He G."/>
            <person name="Labutti K."/>
            <person name="Lipzen A."/>
            <person name="Ng V."/>
            <person name="Riley R."/>
            <person name="Sandor L."/>
            <person name="Barry K."/>
            <person name="Martinez A.T."/>
            <person name="Xiao Y."/>
            <person name="Gibbons J.G."/>
            <person name="Terashima K."/>
            <person name="Grigoriev I.V."/>
            <person name="Hibbett D.S."/>
        </authorList>
    </citation>
    <scope>NUCLEOTIDE SEQUENCE</scope>
    <source>
        <strain evidence="1">TMI1499</strain>
    </source>
</reference>
<organism evidence="1 2">
    <name type="scientific">Lentinula aff. lateritia</name>
    <dbReference type="NCBI Taxonomy" id="2804960"/>
    <lineage>
        <taxon>Eukaryota</taxon>
        <taxon>Fungi</taxon>
        <taxon>Dikarya</taxon>
        <taxon>Basidiomycota</taxon>
        <taxon>Agaricomycotina</taxon>
        <taxon>Agaricomycetes</taxon>
        <taxon>Agaricomycetidae</taxon>
        <taxon>Agaricales</taxon>
        <taxon>Marasmiineae</taxon>
        <taxon>Omphalotaceae</taxon>
        <taxon>Lentinula</taxon>
    </lineage>
</organism>
<gene>
    <name evidence="1" type="ORF">F5876DRAFT_50523</name>
</gene>
<name>A0ACC1TN69_9AGAR</name>
<proteinExistence type="predicted"/>
<evidence type="ECO:0000313" key="1">
    <source>
        <dbReference type="EMBL" id="KAJ3806177.1"/>
    </source>
</evidence>
<comment type="caution">
    <text evidence="1">The sequence shown here is derived from an EMBL/GenBank/DDBJ whole genome shotgun (WGS) entry which is preliminary data.</text>
</comment>
<dbReference type="Proteomes" id="UP001163835">
    <property type="component" value="Unassembled WGS sequence"/>
</dbReference>
<protein>
    <submittedName>
        <fullName evidence="1">Uncharacterized protein</fullName>
    </submittedName>
</protein>
<sequence length="980" mass="109662">PTLPYLPFRRISLPSLPPSQSIQHSSLRRQTIQPLQPQRASIASFEKTAVSMQTDSRPPSISPMRQKSRGLSVLPLDDPLLVKRRKVMIEFYETEKVYVEGLNLIYEQFLLPILNSLDTPTPILERPLLTAVFSNFVDIWNLHHSFYSELTSLFFASEQKLFPSSPPPLSTVLLTHFPYLSLYTPFITAFPQILSALNTLLTPTHYYRQRARAQTRAAAHFVATQEKHPRCGKLQLRDWLLTIVQRCPRYLLLLRDLLSCTPGEARLPPEEGKEGHLSISFTVINSLNTSIWSHSETLALLALQRSTPNLPSDEFQFISPGRTLLKRGTLLQVENPDARVRRGESKDGDMRPREREFLLFSDCLVWLANGESEKKEKEWNFELDLKFDIDTIDKPDDYNSSDHKIHVIPASAIPRNLRRPPMVRTRSKSEAELPVLQGKAAVPSTSHDSSPSSAQSQPALAVDKNARRITHQSNFARTNKNPVLHIHGRGRKDSSTSPGYGGMDQDQWLFKGRIELVNLEIVVDTSSDPLNEIKWRWEVLSPEGSFVLYAASVQERTEWTTLIRQAKSQQLVALNAHHPNSTLTSSEATQHIRRALQALPFAPNDSSNPEWHKERRLKVEHWVPAIWIPDEKAEGCMRCGRIFGWRRRRHHCRLCGRCVCSSCSEKARHQIMYPNIKDDDVSSKPARACNACYESVFPLIDHHSDPENKADDSTVHTITSLSRLPSWMTMSVPSLALSPSSNNFGVNDVVQPIRRGSRMKLRSQSSSGSRPRSYIEVFHSAGGGDTPQPQTSVQAASLLEEMAEFNEDTIARLAYVDGEDSSVLSSSSVNSSRRHATIDISTSSSSVSSSISPPISSGELNVQGRSLLSNASLAERREDTVRRNKRFSMPAVALQTTSVVARTQSMSPESSGMRFSLVLGGRLGHSTGIHTGSCNEHASPSSRRKGGGDENKTQEGSDLGKGVAASRLNELLERSKHNEC</sequence>
<evidence type="ECO:0000313" key="2">
    <source>
        <dbReference type="Proteomes" id="UP001163835"/>
    </source>
</evidence>
<dbReference type="EMBL" id="MU795463">
    <property type="protein sequence ID" value="KAJ3806177.1"/>
    <property type="molecule type" value="Genomic_DNA"/>
</dbReference>
<feature type="non-terminal residue" evidence="1">
    <location>
        <position position="1"/>
    </location>
</feature>
<keyword evidence="2" id="KW-1185">Reference proteome</keyword>
<accession>A0ACC1TN69</accession>